<protein>
    <submittedName>
        <fullName evidence="2">Uncharacterized protein</fullName>
    </submittedName>
</protein>
<evidence type="ECO:0000313" key="3">
    <source>
        <dbReference type="Proteomes" id="UP001107558"/>
    </source>
</evidence>
<name>A0A9J6BAN8_POLVA</name>
<evidence type="ECO:0000313" key="2">
    <source>
        <dbReference type="EMBL" id="KAG5666648.1"/>
    </source>
</evidence>
<sequence length="676" mass="79700">MSSSNRIHFPILVFVVSTLFHLHFTSAIELNFDIQTSDNTVDDTNKKEENQAAEQSICKNVWCINDAHYLFSVSSQFGSVNPCDDLEVVDDIKEIENQLFQSIVNEIYHERLRKILATKYDEVKDHGSRVMRVMKNTFRQCFNSLHPTKHLQAQHDIFQHLKGLGSSPLLDNFLNLTDDDEKWNNETFNFNLYFEVEPNHAMKIFFDLEVGRCGENICLKKPNNSWNIFDEEFEAEKLLEIFENGSEFYDEMKSALQRKNFYHIYREFIKSEVKNSDSTFVKIKDLAEKFPLQFNVDWLQIINGELLERSQLTENDEILIESGVEVMQNLVYFMLVERSVIADTFALTFLNEHYDDLILNLDSNDLSPSNLHFINRWSNCISRIHQTFMNPALVFMYEQWRSVWDRNINEIGEQVDIIASAEELIFEAVDTFVAWFSQKKNEEVAELIRADVISKLKTIDIAVSLQQKTMTFEKLEEFYEELFLEGDENFMRSIWEMKRFHRKILNEPKESWRSIIEEMVGNDEMKYNVEDENVLYVPPAMLIYPWYHPLRSRFFNMATIFTEVISKISSGVKKHVEILSNDLSFNSFYQHPESVQLSYENYKRWLQNNTETQIAATNAKNLQLYWLAHAAAKYQKSDNDEHLIRDYFAKCKRYEGFKDAFLCGENEENKNVNLGV</sequence>
<evidence type="ECO:0000256" key="1">
    <source>
        <dbReference type="SAM" id="SignalP"/>
    </source>
</evidence>
<dbReference type="Proteomes" id="UP001107558">
    <property type="component" value="Chromosome 4"/>
</dbReference>
<reference evidence="2" key="1">
    <citation type="submission" date="2021-03" db="EMBL/GenBank/DDBJ databases">
        <title>Chromosome level genome of the anhydrobiotic midge Polypedilum vanderplanki.</title>
        <authorList>
            <person name="Yoshida Y."/>
            <person name="Kikawada T."/>
            <person name="Gusev O."/>
        </authorList>
    </citation>
    <scope>NUCLEOTIDE SEQUENCE</scope>
    <source>
        <strain evidence="2">NIAS01</strain>
        <tissue evidence="2">Whole body or cell culture</tissue>
    </source>
</reference>
<dbReference type="SUPFAM" id="SSF55486">
    <property type="entry name" value="Metalloproteases ('zincins'), catalytic domain"/>
    <property type="match status" value="1"/>
</dbReference>
<keyword evidence="3" id="KW-1185">Reference proteome</keyword>
<dbReference type="AlphaFoldDB" id="A0A9J6BAN8"/>
<gene>
    <name evidence="2" type="ORF">PVAND_014664</name>
</gene>
<organism evidence="2 3">
    <name type="scientific">Polypedilum vanderplanki</name>
    <name type="common">Sleeping chironomid midge</name>
    <dbReference type="NCBI Taxonomy" id="319348"/>
    <lineage>
        <taxon>Eukaryota</taxon>
        <taxon>Metazoa</taxon>
        <taxon>Ecdysozoa</taxon>
        <taxon>Arthropoda</taxon>
        <taxon>Hexapoda</taxon>
        <taxon>Insecta</taxon>
        <taxon>Pterygota</taxon>
        <taxon>Neoptera</taxon>
        <taxon>Endopterygota</taxon>
        <taxon>Diptera</taxon>
        <taxon>Nematocera</taxon>
        <taxon>Chironomoidea</taxon>
        <taxon>Chironomidae</taxon>
        <taxon>Chironominae</taxon>
        <taxon>Polypedilum</taxon>
        <taxon>Polypedilum</taxon>
    </lineage>
</organism>
<dbReference type="EMBL" id="JADBJN010000004">
    <property type="protein sequence ID" value="KAG5666648.1"/>
    <property type="molecule type" value="Genomic_DNA"/>
</dbReference>
<proteinExistence type="predicted"/>
<keyword evidence="1" id="KW-0732">Signal</keyword>
<accession>A0A9J6BAN8</accession>
<feature type="signal peptide" evidence="1">
    <location>
        <begin position="1"/>
        <end position="27"/>
    </location>
</feature>
<comment type="caution">
    <text evidence="2">The sequence shown here is derived from an EMBL/GenBank/DDBJ whole genome shotgun (WGS) entry which is preliminary data.</text>
</comment>
<feature type="chain" id="PRO_5039951667" evidence="1">
    <location>
        <begin position="28"/>
        <end position="676"/>
    </location>
</feature>